<comment type="caution">
    <text evidence="8">The sequence shown here is derived from an EMBL/GenBank/DDBJ whole genome shotgun (WGS) entry which is preliminary data.</text>
</comment>
<evidence type="ECO:0000259" key="7">
    <source>
        <dbReference type="Pfam" id="PF14322"/>
    </source>
</evidence>
<evidence type="ECO:0000256" key="2">
    <source>
        <dbReference type="ARBA" id="ARBA00006275"/>
    </source>
</evidence>
<proteinExistence type="inferred from homology"/>
<dbReference type="InterPro" id="IPR011990">
    <property type="entry name" value="TPR-like_helical_dom_sf"/>
</dbReference>
<dbReference type="Pfam" id="PF14322">
    <property type="entry name" value="SusD-like_3"/>
    <property type="match status" value="1"/>
</dbReference>
<evidence type="ECO:0000256" key="4">
    <source>
        <dbReference type="ARBA" id="ARBA00023136"/>
    </source>
</evidence>
<dbReference type="GO" id="GO:0009279">
    <property type="term" value="C:cell outer membrane"/>
    <property type="evidence" value="ECO:0007669"/>
    <property type="project" value="UniProtKB-SubCell"/>
</dbReference>
<dbReference type="AlphaFoldDB" id="A0A023BYA5"/>
<reference evidence="8 9" key="1">
    <citation type="submission" date="2014-04" db="EMBL/GenBank/DDBJ databases">
        <title>Aquimarina sp. 22II-S11-z7 Genome Sequencing.</title>
        <authorList>
            <person name="Lai Q."/>
        </authorList>
    </citation>
    <scope>NUCLEOTIDE SEQUENCE [LARGE SCALE GENOMIC DNA]</scope>
    <source>
        <strain evidence="8 9">22II-S11-z7</strain>
    </source>
</reference>
<feature type="domain" description="RagB/SusD" evidence="6">
    <location>
        <begin position="264"/>
        <end position="506"/>
    </location>
</feature>
<dbReference type="SUPFAM" id="SSF48452">
    <property type="entry name" value="TPR-like"/>
    <property type="match status" value="1"/>
</dbReference>
<dbReference type="RefSeq" id="WP_081801980.1">
    <property type="nucleotide sequence ID" value="NZ_AQRA01000002.1"/>
</dbReference>
<dbReference type="InterPro" id="IPR033985">
    <property type="entry name" value="SusD-like_N"/>
</dbReference>
<dbReference type="OrthoDB" id="5694214at2"/>
<evidence type="ECO:0008006" key="10">
    <source>
        <dbReference type="Google" id="ProtNLM"/>
    </source>
</evidence>
<dbReference type="Proteomes" id="UP000023541">
    <property type="component" value="Unassembled WGS sequence"/>
</dbReference>
<protein>
    <recommendedName>
        <fullName evidence="10">Carbohydrate-binding protein SusD</fullName>
    </recommendedName>
</protein>
<keyword evidence="4" id="KW-0472">Membrane</keyword>
<comment type="subcellular location">
    <subcellularLocation>
        <location evidence="1">Cell outer membrane</location>
    </subcellularLocation>
</comment>
<dbReference type="CDD" id="cd08977">
    <property type="entry name" value="SusD"/>
    <property type="match status" value="1"/>
</dbReference>
<evidence type="ECO:0000259" key="6">
    <source>
        <dbReference type="Pfam" id="PF07980"/>
    </source>
</evidence>
<evidence type="ECO:0000313" key="8">
    <source>
        <dbReference type="EMBL" id="EZH75047.1"/>
    </source>
</evidence>
<evidence type="ECO:0000256" key="3">
    <source>
        <dbReference type="ARBA" id="ARBA00022729"/>
    </source>
</evidence>
<sequence length="506" mass="57628">MKKISYLLIIVLCIGILHSCSDEFLNVPNNENLTDSSFWQTKEHALQALTATYGAMHSASGSKWAFFEEVYTAMAYRADDVTNNTGETYSRSLASFSNTTEDTGPYNIWQSSYAGIGRANQIIQRIPEMQALSQVDKNTIVAEAKFLRALYYFWLVTGFENVPLVTTYETELDRLFVSQTTPDKIWEQIEKDLAEAEPNLLTEHSSEWKGRATQGAAKALLGKAYLFQEKWSQAEVKLGEVTGMGYSLLTNYADNFNGAAENGNESIFEIQFSGDRANGNDERQVFNFQVSPYAFGGWELFYPSDWLVEEMKTDLTTGGEISERVYESIFFDDPNSEMYSRDADAVVAYSAVSSDLNHPKYFKKYAFNQDVSFYNGTNIALIRYADVLLMYAEALNENGKTDQAIIEINKVRERGKAAPLGTMTQSQLRDQIRHHERPVELAMEFGIRWFDLYRWQRGSTATESIKTTLENHNKPFVENFQDKHILYPIPLQEININTNLKPNPGW</sequence>
<name>A0A023BYA5_9FLAO</name>
<accession>A0A023BYA5</accession>
<evidence type="ECO:0000256" key="5">
    <source>
        <dbReference type="ARBA" id="ARBA00023237"/>
    </source>
</evidence>
<dbReference type="eggNOG" id="COG0702">
    <property type="taxonomic scope" value="Bacteria"/>
</dbReference>
<organism evidence="8 9">
    <name type="scientific">Aquimarina atlantica</name>
    <dbReference type="NCBI Taxonomy" id="1317122"/>
    <lineage>
        <taxon>Bacteria</taxon>
        <taxon>Pseudomonadati</taxon>
        <taxon>Bacteroidota</taxon>
        <taxon>Flavobacteriia</taxon>
        <taxon>Flavobacteriales</taxon>
        <taxon>Flavobacteriaceae</taxon>
        <taxon>Aquimarina</taxon>
    </lineage>
</organism>
<evidence type="ECO:0000256" key="1">
    <source>
        <dbReference type="ARBA" id="ARBA00004442"/>
    </source>
</evidence>
<dbReference type="InterPro" id="IPR012944">
    <property type="entry name" value="SusD_RagB_dom"/>
</dbReference>
<dbReference type="Pfam" id="PF07980">
    <property type="entry name" value="SusD_RagB"/>
    <property type="match status" value="1"/>
</dbReference>
<feature type="domain" description="SusD-like N-terminal" evidence="7">
    <location>
        <begin position="57"/>
        <end position="226"/>
    </location>
</feature>
<dbReference type="Gene3D" id="1.25.40.390">
    <property type="match status" value="1"/>
</dbReference>
<keyword evidence="3" id="KW-0732">Signal</keyword>
<dbReference type="EMBL" id="AQRA01000002">
    <property type="protein sequence ID" value="EZH75047.1"/>
    <property type="molecule type" value="Genomic_DNA"/>
</dbReference>
<comment type="similarity">
    <text evidence="2">Belongs to the SusD family.</text>
</comment>
<dbReference type="STRING" id="1317122.ATO12_09990"/>
<keyword evidence="9" id="KW-1185">Reference proteome</keyword>
<keyword evidence="5" id="KW-0998">Cell outer membrane</keyword>
<evidence type="ECO:0000313" key="9">
    <source>
        <dbReference type="Proteomes" id="UP000023541"/>
    </source>
</evidence>
<gene>
    <name evidence="8" type="ORF">ATO12_09990</name>
</gene>